<evidence type="ECO:0000313" key="1">
    <source>
        <dbReference type="EMBL" id="TCT43061.1"/>
    </source>
</evidence>
<comment type="caution">
    <text evidence="1">The sequence shown here is derived from an EMBL/GenBank/DDBJ whole genome shotgun (WGS) entry which is preliminary data.</text>
</comment>
<dbReference type="Proteomes" id="UP000295097">
    <property type="component" value="Unassembled WGS sequence"/>
</dbReference>
<dbReference type="OrthoDB" id="7274329at2"/>
<gene>
    <name evidence="1" type="ORF">EDC90_100368</name>
</gene>
<reference evidence="1 2" key="1">
    <citation type="submission" date="2019-03" db="EMBL/GenBank/DDBJ databases">
        <title>Freshwater and sediment microbial communities from various areas in North America, analyzing microbe dynamics in response to fracking.</title>
        <authorList>
            <person name="Lamendella R."/>
        </authorList>
    </citation>
    <scope>NUCLEOTIDE SEQUENCE [LARGE SCALE GENOMIC DNA]</scope>
    <source>
        <strain evidence="1 2">175.2</strain>
    </source>
</reference>
<evidence type="ECO:0000313" key="2">
    <source>
        <dbReference type="Proteomes" id="UP000295097"/>
    </source>
</evidence>
<name>A0A4R3NX76_9HYPH</name>
<proteinExistence type="predicted"/>
<sequence length="154" mass="17037">MFRFMLPLSMGLALVACQTGPLNVLYKEGSTRSQRQEAYDQCVIKALKEVPQNMVTEVSGGYSMPGYVDCDTDGNQTYCTEVGGYTTPITSQSYDTNRNLRSRVINRCLEDKGYAAIQRPVCDSKTERASYAMLTRQPNAADITCVDGQSFDPS</sequence>
<dbReference type="AlphaFoldDB" id="A0A4R3NX76"/>
<dbReference type="PROSITE" id="PS51257">
    <property type="entry name" value="PROKAR_LIPOPROTEIN"/>
    <property type="match status" value="1"/>
</dbReference>
<dbReference type="EMBL" id="SMAR01000003">
    <property type="protein sequence ID" value="TCT43061.1"/>
    <property type="molecule type" value="Genomic_DNA"/>
</dbReference>
<organism evidence="1 2">
    <name type="scientific">Martelella mediterranea</name>
    <dbReference type="NCBI Taxonomy" id="293089"/>
    <lineage>
        <taxon>Bacteria</taxon>
        <taxon>Pseudomonadati</taxon>
        <taxon>Pseudomonadota</taxon>
        <taxon>Alphaproteobacteria</taxon>
        <taxon>Hyphomicrobiales</taxon>
        <taxon>Aurantimonadaceae</taxon>
        <taxon>Martelella</taxon>
    </lineage>
</organism>
<accession>A0A4R3NX76</accession>
<keyword evidence="2" id="KW-1185">Reference proteome</keyword>
<protein>
    <submittedName>
        <fullName evidence="1">Uncharacterized protein</fullName>
    </submittedName>
</protein>
<dbReference type="RefSeq" id="WP_132308462.1">
    <property type="nucleotide sequence ID" value="NZ_SMAR01000003.1"/>
</dbReference>